<sequence>MFPPAFLFSSWVDYGYLCARGCVLAYCCRRARAPACPVGCLAGMWCGAARWCCNTDKWPRRGFMIGLLSPCRRESRPTDAACHGGGFDFGVRPEGEKQLRRP</sequence>
<dbReference type="Proteomes" id="UP000030671">
    <property type="component" value="Unassembled WGS sequence"/>
</dbReference>
<keyword evidence="2" id="KW-1185">Reference proteome</keyword>
<accession>W4K6I9</accession>
<evidence type="ECO:0000313" key="2">
    <source>
        <dbReference type="Proteomes" id="UP000030671"/>
    </source>
</evidence>
<dbReference type="InParanoid" id="W4K6I9"/>
<protein>
    <submittedName>
        <fullName evidence="1">Uncharacterized protein</fullName>
    </submittedName>
</protein>
<dbReference type="RefSeq" id="XP_009547647.1">
    <property type="nucleotide sequence ID" value="XM_009549352.1"/>
</dbReference>
<dbReference type="HOGENOM" id="CLU_2277864_0_0_1"/>
<dbReference type="EMBL" id="KI925459">
    <property type="protein sequence ID" value="ETW80960.1"/>
    <property type="molecule type" value="Genomic_DNA"/>
</dbReference>
<dbReference type="GeneID" id="20670703"/>
<organism evidence="1 2">
    <name type="scientific">Heterobasidion irregulare (strain TC 32-1)</name>
    <dbReference type="NCBI Taxonomy" id="747525"/>
    <lineage>
        <taxon>Eukaryota</taxon>
        <taxon>Fungi</taxon>
        <taxon>Dikarya</taxon>
        <taxon>Basidiomycota</taxon>
        <taxon>Agaricomycotina</taxon>
        <taxon>Agaricomycetes</taxon>
        <taxon>Russulales</taxon>
        <taxon>Bondarzewiaceae</taxon>
        <taxon>Heterobasidion</taxon>
        <taxon>Heterobasidion annosum species complex</taxon>
    </lineage>
</organism>
<reference evidence="1 2" key="1">
    <citation type="journal article" date="2012" name="New Phytol.">
        <title>Insight into trade-off between wood decay and parasitism from the genome of a fungal forest pathogen.</title>
        <authorList>
            <person name="Olson A."/>
            <person name="Aerts A."/>
            <person name="Asiegbu F."/>
            <person name="Belbahri L."/>
            <person name="Bouzid O."/>
            <person name="Broberg A."/>
            <person name="Canback B."/>
            <person name="Coutinho P.M."/>
            <person name="Cullen D."/>
            <person name="Dalman K."/>
            <person name="Deflorio G."/>
            <person name="van Diepen L.T."/>
            <person name="Dunand C."/>
            <person name="Duplessis S."/>
            <person name="Durling M."/>
            <person name="Gonthier P."/>
            <person name="Grimwood J."/>
            <person name="Fossdal C.G."/>
            <person name="Hansson D."/>
            <person name="Henrissat B."/>
            <person name="Hietala A."/>
            <person name="Himmelstrand K."/>
            <person name="Hoffmeister D."/>
            <person name="Hogberg N."/>
            <person name="James T.Y."/>
            <person name="Karlsson M."/>
            <person name="Kohler A."/>
            <person name="Kues U."/>
            <person name="Lee Y.H."/>
            <person name="Lin Y.C."/>
            <person name="Lind M."/>
            <person name="Lindquist E."/>
            <person name="Lombard V."/>
            <person name="Lucas S."/>
            <person name="Lunden K."/>
            <person name="Morin E."/>
            <person name="Murat C."/>
            <person name="Park J."/>
            <person name="Raffaello T."/>
            <person name="Rouze P."/>
            <person name="Salamov A."/>
            <person name="Schmutz J."/>
            <person name="Solheim H."/>
            <person name="Stahlberg J."/>
            <person name="Velez H."/>
            <person name="de Vries R.P."/>
            <person name="Wiebenga A."/>
            <person name="Woodward S."/>
            <person name="Yakovlev I."/>
            <person name="Garbelotto M."/>
            <person name="Martin F."/>
            <person name="Grigoriev I.V."/>
            <person name="Stenlid J."/>
        </authorList>
    </citation>
    <scope>NUCLEOTIDE SEQUENCE [LARGE SCALE GENOMIC DNA]</scope>
    <source>
        <strain evidence="1 2">TC 32-1</strain>
    </source>
</reference>
<dbReference type="AlphaFoldDB" id="W4K6I9"/>
<proteinExistence type="predicted"/>
<dbReference type="KEGG" id="hir:HETIRDRAFT_320900"/>
<gene>
    <name evidence="1" type="ORF">HETIRDRAFT_320900</name>
</gene>
<name>W4K6I9_HETIT</name>
<evidence type="ECO:0000313" key="1">
    <source>
        <dbReference type="EMBL" id="ETW80960.1"/>
    </source>
</evidence>